<name>A0A0U4GAS7_9BACI</name>
<dbReference type="STRING" id="1472767.AOX59_15410"/>
<dbReference type="RefSeq" id="WP_068446786.1">
    <property type="nucleotide sequence ID" value="NZ_CP013862.1"/>
</dbReference>
<gene>
    <name evidence="1" type="ORF">AOX59_15410</name>
</gene>
<evidence type="ECO:0000313" key="2">
    <source>
        <dbReference type="Proteomes" id="UP000050331"/>
    </source>
</evidence>
<sequence>MPVNVKRIYDQAEKDDGLRILVDRVWPRGMSKEGAQLDHWLKEIGPSNELRKWFGHDPEKFDEFKKKYKEELDEGEKQEELQELKDMTKAHDKNITLLFAAKDEEHNQARVLKEIVDRQ</sequence>
<dbReference type="PANTHER" id="PTHR36849">
    <property type="entry name" value="CYTOPLASMIC PROTEIN-RELATED"/>
    <property type="match status" value="1"/>
</dbReference>
<organism evidence="1 2">
    <name type="scientific">Lentibacillus amyloliquefaciens</name>
    <dbReference type="NCBI Taxonomy" id="1472767"/>
    <lineage>
        <taxon>Bacteria</taxon>
        <taxon>Bacillati</taxon>
        <taxon>Bacillota</taxon>
        <taxon>Bacilli</taxon>
        <taxon>Bacillales</taxon>
        <taxon>Bacillaceae</taxon>
        <taxon>Lentibacillus</taxon>
    </lineage>
</organism>
<dbReference type="AlphaFoldDB" id="A0A0U4GAS7"/>
<dbReference type="KEGG" id="lao:AOX59_15410"/>
<proteinExistence type="predicted"/>
<keyword evidence="2" id="KW-1185">Reference proteome</keyword>
<dbReference type="InterPro" id="IPR052552">
    <property type="entry name" value="YeaO-like"/>
</dbReference>
<accession>A0A0U4GAS7</accession>
<protein>
    <recommendedName>
        <fullName evidence="3">MarR family transcriptional regulator</fullName>
    </recommendedName>
</protein>
<dbReference type="OrthoDB" id="9790745at2"/>
<reference evidence="1 2" key="1">
    <citation type="submission" date="2016-01" db="EMBL/GenBank/DDBJ databases">
        <title>Complete genome sequence of strain Lentibacillus amyloliquefaciens LAM0015T isolated from saline sediment.</title>
        <authorList>
            <person name="Wang J.-L."/>
            <person name="He M.-X."/>
        </authorList>
    </citation>
    <scope>NUCLEOTIDE SEQUENCE [LARGE SCALE GENOMIC DNA]</scope>
    <source>
        <strain evidence="1 2">LAM0015</strain>
    </source>
</reference>
<dbReference type="PANTHER" id="PTHR36849:SF1">
    <property type="entry name" value="CYTOPLASMIC PROTEIN"/>
    <property type="match status" value="1"/>
</dbReference>
<evidence type="ECO:0000313" key="1">
    <source>
        <dbReference type="EMBL" id="ALX49834.1"/>
    </source>
</evidence>
<dbReference type="Pfam" id="PF22752">
    <property type="entry name" value="DUF488-N3i"/>
    <property type="match status" value="1"/>
</dbReference>
<evidence type="ECO:0008006" key="3">
    <source>
        <dbReference type="Google" id="ProtNLM"/>
    </source>
</evidence>
<dbReference type="EMBL" id="CP013862">
    <property type="protein sequence ID" value="ALX49834.1"/>
    <property type="molecule type" value="Genomic_DNA"/>
</dbReference>
<dbReference type="Proteomes" id="UP000050331">
    <property type="component" value="Chromosome"/>
</dbReference>